<comment type="caution">
    <text evidence="1">The sequence shown here is derived from an EMBL/GenBank/DDBJ whole genome shotgun (WGS) entry which is preliminary data.</text>
</comment>
<keyword evidence="2" id="KW-1185">Reference proteome</keyword>
<dbReference type="EMBL" id="CM041552">
    <property type="protein sequence ID" value="KAI3353798.1"/>
    <property type="molecule type" value="Genomic_DNA"/>
</dbReference>
<dbReference type="Proteomes" id="UP000831701">
    <property type="component" value="Chromosome 22"/>
</dbReference>
<evidence type="ECO:0000313" key="1">
    <source>
        <dbReference type="EMBL" id="KAI3353798.1"/>
    </source>
</evidence>
<accession>A0ACB8VGX4</accession>
<gene>
    <name evidence="1" type="ORF">L3Q82_005022</name>
</gene>
<name>A0ACB8VGX4_9TELE</name>
<proteinExistence type="predicted"/>
<sequence>MLGQYSPHRPLQSEKRAQRSVDFSRRAPHVFVCLQQEGKVLPTIWLYFTVQELCYLWTDRQTERGSGGGGRGRGFYMLNVFRQKDLYGTPGSQSSQYRSCGTDRQPLTFSPRSPVIDVCMPARLVALTPYDMLLFFIGAYGIRTAVRIAVISSFLNLKLAPLNLRDTLNMIVEGTCSQSLIPQGELEPVSGRPLCWECHRLSASPPNLTASRQERGDLLYWRERERGLLRGERREKKLKKKNKKKKKKKKEKHVFPSGNMRWSLQPTQVAQVVQLIQDGTSMRAVARRFAVSVSVVSRAWRRYQETGQYIRRSGGGRRRATTQQQDRYLRLCARRNRRSTARALQNDLQQATNAHVSAQTIRNRLHEGDMRARRPQCNLISLHFELLTLPSSHWKHCKEDAVLYGSYRWVQKEPITSNPPLNGYSAAPGAVRDEEVDSDLEEDVSEQEDNVEENSDYSPSDEDGEEQVVTGVFEQKNMWGAPMAARPSPTEQGPRKSPQWGGTIPPQGNGGLNWQAEVPPYVFRGPLELQTEGLST</sequence>
<organism evidence="1 2">
    <name type="scientific">Scortum barcoo</name>
    <name type="common">barcoo grunter</name>
    <dbReference type="NCBI Taxonomy" id="214431"/>
    <lineage>
        <taxon>Eukaryota</taxon>
        <taxon>Metazoa</taxon>
        <taxon>Chordata</taxon>
        <taxon>Craniata</taxon>
        <taxon>Vertebrata</taxon>
        <taxon>Euteleostomi</taxon>
        <taxon>Actinopterygii</taxon>
        <taxon>Neopterygii</taxon>
        <taxon>Teleostei</taxon>
        <taxon>Neoteleostei</taxon>
        <taxon>Acanthomorphata</taxon>
        <taxon>Eupercaria</taxon>
        <taxon>Centrarchiformes</taxon>
        <taxon>Terapontoidei</taxon>
        <taxon>Terapontidae</taxon>
        <taxon>Scortum</taxon>
    </lineage>
</organism>
<evidence type="ECO:0000313" key="2">
    <source>
        <dbReference type="Proteomes" id="UP000831701"/>
    </source>
</evidence>
<protein>
    <submittedName>
        <fullName evidence="1">Uncharacterized protein</fullName>
    </submittedName>
</protein>
<reference evidence="1" key="1">
    <citation type="submission" date="2022-04" db="EMBL/GenBank/DDBJ databases">
        <title>Jade perch genome.</title>
        <authorList>
            <person name="Chao B."/>
        </authorList>
    </citation>
    <scope>NUCLEOTIDE SEQUENCE</scope>
    <source>
        <strain evidence="1">CB-2022</strain>
    </source>
</reference>